<dbReference type="AlphaFoldDB" id="A0A841H6Q1"/>
<keyword evidence="5 7" id="KW-0067">ATP-binding</keyword>
<dbReference type="PANTHER" id="PTHR21087:SF16">
    <property type="entry name" value="SHIKIMATE KINASE 1, CHLOROPLASTIC"/>
    <property type="match status" value="1"/>
</dbReference>
<dbReference type="CDD" id="cd00464">
    <property type="entry name" value="SK"/>
    <property type="match status" value="1"/>
</dbReference>
<feature type="binding site" evidence="7">
    <location>
        <position position="147"/>
    </location>
    <ligand>
        <name>substrate</name>
    </ligand>
</feature>
<gene>
    <name evidence="7" type="primary">aroK</name>
    <name evidence="8" type="ORF">HNQ61_005056</name>
</gene>
<dbReference type="InterPro" id="IPR027417">
    <property type="entry name" value="P-loop_NTPase"/>
</dbReference>
<dbReference type="Gene3D" id="3.40.50.300">
    <property type="entry name" value="P-loop containing nucleotide triphosphate hydrolases"/>
    <property type="match status" value="1"/>
</dbReference>
<keyword evidence="4 7" id="KW-0418">Kinase</keyword>
<dbReference type="SUPFAM" id="SSF52540">
    <property type="entry name" value="P-loop containing nucleoside triphosphate hydrolases"/>
    <property type="match status" value="1"/>
</dbReference>
<dbReference type="Proteomes" id="UP000582837">
    <property type="component" value="Unassembled WGS sequence"/>
</dbReference>
<accession>A0A841H6Q1</accession>
<evidence type="ECO:0000256" key="5">
    <source>
        <dbReference type="ARBA" id="ARBA00022840"/>
    </source>
</evidence>
<keyword evidence="6 7" id="KW-0057">Aromatic amino acid biosynthesis</keyword>
<comment type="caution">
    <text evidence="8">The sequence shown here is derived from an EMBL/GenBank/DDBJ whole genome shotgun (WGS) entry which is preliminary data.</text>
</comment>
<dbReference type="HAMAP" id="MF_00109">
    <property type="entry name" value="Shikimate_kinase"/>
    <property type="match status" value="1"/>
</dbReference>
<evidence type="ECO:0000256" key="7">
    <source>
        <dbReference type="HAMAP-Rule" id="MF_00109"/>
    </source>
</evidence>
<keyword evidence="7" id="KW-0479">Metal-binding</keyword>
<dbReference type="InterPro" id="IPR031322">
    <property type="entry name" value="Shikimate/glucono_kinase"/>
</dbReference>
<keyword evidence="2 7" id="KW-0808">Transferase</keyword>
<comment type="pathway">
    <text evidence="7">Metabolic intermediate biosynthesis; chorismate biosynthesis; chorismate from D-erythrose 4-phosphate and phosphoenolpyruvate: step 5/7.</text>
</comment>
<feature type="binding site" evidence="7">
    <location>
        <begin position="21"/>
        <end position="26"/>
    </location>
    <ligand>
        <name>ATP</name>
        <dbReference type="ChEBI" id="CHEBI:30616"/>
    </ligand>
</feature>
<dbReference type="PANTHER" id="PTHR21087">
    <property type="entry name" value="SHIKIMATE KINASE"/>
    <property type="match status" value="1"/>
</dbReference>
<evidence type="ECO:0000256" key="1">
    <source>
        <dbReference type="ARBA" id="ARBA00022605"/>
    </source>
</evidence>
<dbReference type="UniPathway" id="UPA00053">
    <property type="reaction ID" value="UER00088"/>
</dbReference>
<feature type="binding site" evidence="7">
    <location>
        <position position="163"/>
    </location>
    <ligand>
        <name>ATP</name>
        <dbReference type="ChEBI" id="CHEBI:30616"/>
    </ligand>
</feature>
<dbReference type="GO" id="GO:0005524">
    <property type="term" value="F:ATP binding"/>
    <property type="evidence" value="ECO:0007669"/>
    <property type="project" value="UniProtKB-UniRule"/>
</dbReference>
<dbReference type="GO" id="GO:0004765">
    <property type="term" value="F:shikimate kinase activity"/>
    <property type="evidence" value="ECO:0007669"/>
    <property type="project" value="UniProtKB-UniRule"/>
</dbReference>
<feature type="binding site" evidence="7">
    <location>
        <position position="128"/>
    </location>
    <ligand>
        <name>ATP</name>
        <dbReference type="ChEBI" id="CHEBI:30616"/>
    </ligand>
</feature>
<feature type="binding site" evidence="7">
    <location>
        <position position="25"/>
    </location>
    <ligand>
        <name>Mg(2+)</name>
        <dbReference type="ChEBI" id="CHEBI:18420"/>
    </ligand>
</feature>
<feature type="binding site" evidence="7">
    <location>
        <position position="89"/>
    </location>
    <ligand>
        <name>substrate</name>
    </ligand>
</feature>
<dbReference type="PRINTS" id="PR01100">
    <property type="entry name" value="SHIKIMTKNASE"/>
</dbReference>
<evidence type="ECO:0000256" key="2">
    <source>
        <dbReference type="ARBA" id="ARBA00022679"/>
    </source>
</evidence>
<evidence type="ECO:0000313" key="9">
    <source>
        <dbReference type="Proteomes" id="UP000582837"/>
    </source>
</evidence>
<organism evidence="8 9">
    <name type="scientific">Longimicrobium terrae</name>
    <dbReference type="NCBI Taxonomy" id="1639882"/>
    <lineage>
        <taxon>Bacteria</taxon>
        <taxon>Pseudomonadati</taxon>
        <taxon>Gemmatimonadota</taxon>
        <taxon>Longimicrobiia</taxon>
        <taxon>Longimicrobiales</taxon>
        <taxon>Longimicrobiaceae</taxon>
        <taxon>Longimicrobium</taxon>
    </lineage>
</organism>
<comment type="cofactor">
    <cofactor evidence="7">
        <name>Mg(2+)</name>
        <dbReference type="ChEBI" id="CHEBI:18420"/>
    </cofactor>
    <text evidence="7">Binds 1 Mg(2+) ion per subunit.</text>
</comment>
<dbReference type="GO" id="GO:0008652">
    <property type="term" value="P:amino acid biosynthetic process"/>
    <property type="evidence" value="ECO:0007669"/>
    <property type="project" value="UniProtKB-KW"/>
</dbReference>
<evidence type="ECO:0000313" key="8">
    <source>
        <dbReference type="EMBL" id="MBB6073389.1"/>
    </source>
</evidence>
<keyword evidence="9" id="KW-1185">Reference proteome</keyword>
<dbReference type="GO" id="GO:0009423">
    <property type="term" value="P:chorismate biosynthetic process"/>
    <property type="evidence" value="ECO:0007669"/>
    <property type="project" value="UniProtKB-UniRule"/>
</dbReference>
<feature type="binding site" evidence="7">
    <location>
        <position position="43"/>
    </location>
    <ligand>
        <name>substrate</name>
    </ligand>
</feature>
<keyword evidence="7" id="KW-0460">Magnesium</keyword>
<feature type="binding site" evidence="7">
    <location>
        <position position="67"/>
    </location>
    <ligand>
        <name>substrate</name>
    </ligand>
</feature>
<comment type="catalytic activity">
    <reaction evidence="7">
        <text>shikimate + ATP = 3-phosphoshikimate + ADP + H(+)</text>
        <dbReference type="Rhea" id="RHEA:13121"/>
        <dbReference type="ChEBI" id="CHEBI:15378"/>
        <dbReference type="ChEBI" id="CHEBI:30616"/>
        <dbReference type="ChEBI" id="CHEBI:36208"/>
        <dbReference type="ChEBI" id="CHEBI:145989"/>
        <dbReference type="ChEBI" id="CHEBI:456216"/>
        <dbReference type="EC" id="2.7.1.71"/>
    </reaction>
</comment>
<dbReference type="GO" id="GO:0005829">
    <property type="term" value="C:cytosol"/>
    <property type="evidence" value="ECO:0007669"/>
    <property type="project" value="TreeGrafter"/>
</dbReference>
<reference evidence="8 9" key="1">
    <citation type="submission" date="2020-08" db="EMBL/GenBank/DDBJ databases">
        <title>Genomic Encyclopedia of Type Strains, Phase IV (KMG-IV): sequencing the most valuable type-strain genomes for metagenomic binning, comparative biology and taxonomic classification.</title>
        <authorList>
            <person name="Goeker M."/>
        </authorList>
    </citation>
    <scope>NUCLEOTIDE SEQUENCE [LARGE SCALE GENOMIC DNA]</scope>
    <source>
        <strain evidence="8 9">DSM 29007</strain>
    </source>
</reference>
<comment type="subunit">
    <text evidence="7">Monomer.</text>
</comment>
<dbReference type="EMBL" id="JACHIA010000024">
    <property type="protein sequence ID" value="MBB6073389.1"/>
    <property type="molecule type" value="Genomic_DNA"/>
</dbReference>
<evidence type="ECO:0000256" key="3">
    <source>
        <dbReference type="ARBA" id="ARBA00022741"/>
    </source>
</evidence>
<proteinExistence type="inferred from homology"/>
<evidence type="ECO:0000256" key="6">
    <source>
        <dbReference type="ARBA" id="ARBA00023141"/>
    </source>
</evidence>
<sequence>MASSRPADAVPRRVVLLGMMASGKSAVGAVLAKRLGWSHVDLDREIEAAQGRRVAEIFAAEGEPAFRALEAAATARIAGRTEVVLSPGGGWITRPALLDSLGPDTLSVWLRVSVDEAVRRASASPGERPLLAGPDPAGAVRRLLGEREPLYSRAELHLMTDGRSVPALADDIHSALRARGLAPR</sequence>
<comment type="similarity">
    <text evidence="7">Belongs to the shikimate kinase family.</text>
</comment>
<evidence type="ECO:0000256" key="4">
    <source>
        <dbReference type="ARBA" id="ARBA00022777"/>
    </source>
</evidence>
<comment type="subcellular location">
    <subcellularLocation>
        <location evidence="7">Cytoplasm</location>
    </subcellularLocation>
</comment>
<dbReference type="Pfam" id="PF01202">
    <property type="entry name" value="SKI"/>
    <property type="match status" value="1"/>
</dbReference>
<dbReference type="InterPro" id="IPR000623">
    <property type="entry name" value="Shikimate_kinase/TSH1"/>
</dbReference>
<dbReference type="GO" id="GO:0000287">
    <property type="term" value="F:magnesium ion binding"/>
    <property type="evidence" value="ECO:0007669"/>
    <property type="project" value="UniProtKB-UniRule"/>
</dbReference>
<dbReference type="GO" id="GO:0009073">
    <property type="term" value="P:aromatic amino acid family biosynthetic process"/>
    <property type="evidence" value="ECO:0007669"/>
    <property type="project" value="UniProtKB-KW"/>
</dbReference>
<keyword evidence="1 7" id="KW-0028">Amino-acid biosynthesis</keyword>
<name>A0A841H6Q1_9BACT</name>
<dbReference type="RefSeq" id="WP_170039179.1">
    <property type="nucleotide sequence ID" value="NZ_JABDTL010000002.1"/>
</dbReference>
<dbReference type="EC" id="2.7.1.71" evidence="7"/>
<keyword evidence="7" id="KW-0963">Cytoplasm</keyword>
<comment type="function">
    <text evidence="7">Catalyzes the specific phosphorylation of the 3-hydroxyl group of shikimic acid using ATP as a cosubstrate.</text>
</comment>
<keyword evidence="3 7" id="KW-0547">Nucleotide-binding</keyword>
<protein>
    <recommendedName>
        <fullName evidence="7">Shikimate kinase</fullName>
        <shortName evidence="7">SK</shortName>
        <ecNumber evidence="7">2.7.1.71</ecNumber>
    </recommendedName>
</protein>